<dbReference type="VEuPathDB" id="VectorBase:GPPI014344"/>
<evidence type="ECO:0000313" key="1">
    <source>
        <dbReference type="EnsemblMetazoa" id="GPPI014344-PA"/>
    </source>
</evidence>
<proteinExistence type="predicted"/>
<dbReference type="EMBL" id="JXJN01006502">
    <property type="status" value="NOT_ANNOTATED_CDS"/>
    <property type="molecule type" value="Genomic_DNA"/>
</dbReference>
<organism evidence="1 2">
    <name type="scientific">Glossina palpalis gambiensis</name>
    <dbReference type="NCBI Taxonomy" id="67801"/>
    <lineage>
        <taxon>Eukaryota</taxon>
        <taxon>Metazoa</taxon>
        <taxon>Ecdysozoa</taxon>
        <taxon>Arthropoda</taxon>
        <taxon>Hexapoda</taxon>
        <taxon>Insecta</taxon>
        <taxon>Pterygota</taxon>
        <taxon>Neoptera</taxon>
        <taxon>Endopterygota</taxon>
        <taxon>Diptera</taxon>
        <taxon>Brachycera</taxon>
        <taxon>Muscomorpha</taxon>
        <taxon>Hippoboscoidea</taxon>
        <taxon>Glossinidae</taxon>
        <taxon>Glossina</taxon>
    </lineage>
</organism>
<keyword evidence="2" id="KW-1185">Reference proteome</keyword>
<dbReference type="AlphaFoldDB" id="A0A1B0AZZ8"/>
<accession>A0A1B0AZZ8</accession>
<protein>
    <submittedName>
        <fullName evidence="1">Uncharacterized protein</fullName>
    </submittedName>
</protein>
<sequence>MLDSISLPSKKINHYPSVVFSEKLRRHQTPTRYDGLQRPKCKRGPRTLHDFVECLAEDRDN</sequence>
<name>A0A1B0AZZ8_9MUSC</name>
<reference evidence="1" key="2">
    <citation type="submission" date="2020-05" db="UniProtKB">
        <authorList>
            <consortium name="EnsemblMetazoa"/>
        </authorList>
    </citation>
    <scope>IDENTIFICATION</scope>
    <source>
        <strain evidence="1">IAEA</strain>
    </source>
</reference>
<reference evidence="2" key="1">
    <citation type="submission" date="2015-01" db="EMBL/GenBank/DDBJ databases">
        <authorList>
            <person name="Aksoy S."/>
            <person name="Warren W."/>
            <person name="Wilson R.K."/>
        </authorList>
    </citation>
    <scope>NUCLEOTIDE SEQUENCE [LARGE SCALE GENOMIC DNA]</scope>
    <source>
        <strain evidence="2">IAEA</strain>
    </source>
</reference>
<evidence type="ECO:0000313" key="2">
    <source>
        <dbReference type="Proteomes" id="UP000092460"/>
    </source>
</evidence>
<dbReference type="EnsemblMetazoa" id="GPPI014344-RA">
    <property type="protein sequence ID" value="GPPI014344-PA"/>
    <property type="gene ID" value="GPPI014344"/>
</dbReference>
<dbReference type="Proteomes" id="UP000092460">
    <property type="component" value="Unassembled WGS sequence"/>
</dbReference>